<feature type="region of interest" description="Disordered" evidence="3">
    <location>
        <begin position="54"/>
        <end position="101"/>
    </location>
</feature>
<evidence type="ECO:0000256" key="1">
    <source>
        <dbReference type="ARBA" id="ARBA00007613"/>
    </source>
</evidence>
<keyword evidence="4" id="KW-0732">Signal</keyword>
<dbReference type="PANTHER" id="PTHR30203:SF24">
    <property type="entry name" value="BLR4935 PROTEIN"/>
    <property type="match status" value="1"/>
</dbReference>
<keyword evidence="6" id="KW-1185">Reference proteome</keyword>
<keyword evidence="2" id="KW-0175">Coiled coil</keyword>
<feature type="compositionally biased region" description="Polar residues" evidence="3">
    <location>
        <begin position="89"/>
        <end position="98"/>
    </location>
</feature>
<sequence>MKPTIRAARALLAAGALALLAAGRPCVAQGPTVDVQGPPGMLGSRGRLGAPIGSAGISAFDATPGSQQDRPIGGRLGPSASRAPVGALSPSTAIQSREPSARFQPRALEPANVPRYGELELPAGPQAADRPGGLTLDGAIERLVQQNLNLLALRHEIDQAQADVLTASLRANPALYADTQFVPYGRFSRDRPGGPTQYDLNITYPVDVSRKRRARTEAAVKAKRVTEAQFQDAVRLQIDNLYTAYVDVVAAEETLRYSRAYAAGITKLLNLNRELLEKGQITESTTDALGAQVEQAQFQVREATQALGRTTRALAVVLNIPRAGAESLQVQATLRDVAELPTPLESLIETALASRPDLNAYRLGVTRADADVKLAHAERYSDVYVLAQPYTYQDNRPFGLKSPTSWAVGVTVPLPLYNRNQGNIARAKSNASQTRIELAEIERQVANEAEEAVREFELSRDGVLELEGEVLPASRKVRDAAFRRFQGGEADALEYLEAQRQYNDAVRQYRDGLVRHRRAMLDLNTAVGSRILP</sequence>
<dbReference type="InterPro" id="IPR010131">
    <property type="entry name" value="MdtP/NodT-like"/>
</dbReference>
<comment type="similarity">
    <text evidence="1">Belongs to the outer membrane factor (OMF) (TC 1.B.17) family.</text>
</comment>
<evidence type="ECO:0000256" key="2">
    <source>
        <dbReference type="SAM" id="Coils"/>
    </source>
</evidence>
<feature type="signal peptide" evidence="4">
    <location>
        <begin position="1"/>
        <end position="28"/>
    </location>
</feature>
<evidence type="ECO:0000313" key="6">
    <source>
        <dbReference type="Proteomes" id="UP001216907"/>
    </source>
</evidence>
<dbReference type="SUPFAM" id="SSF56954">
    <property type="entry name" value="Outer membrane efflux proteins (OEP)"/>
    <property type="match status" value="1"/>
</dbReference>
<accession>A0ABT6FKQ4</accession>
<feature type="chain" id="PRO_5046076261" evidence="4">
    <location>
        <begin position="29"/>
        <end position="533"/>
    </location>
</feature>
<dbReference type="Pfam" id="PF02321">
    <property type="entry name" value="OEP"/>
    <property type="match status" value="2"/>
</dbReference>
<proteinExistence type="inferred from homology"/>
<feature type="coiled-coil region" evidence="2">
    <location>
        <begin position="424"/>
        <end position="451"/>
    </location>
</feature>
<evidence type="ECO:0000256" key="3">
    <source>
        <dbReference type="SAM" id="MobiDB-lite"/>
    </source>
</evidence>
<dbReference type="RefSeq" id="WP_277864490.1">
    <property type="nucleotide sequence ID" value="NZ_JARRAG010000003.1"/>
</dbReference>
<name>A0ABT6FKQ4_9BACT</name>
<dbReference type="Gene3D" id="1.20.1600.10">
    <property type="entry name" value="Outer membrane efflux proteins (OEP)"/>
    <property type="match status" value="1"/>
</dbReference>
<evidence type="ECO:0000256" key="4">
    <source>
        <dbReference type="SAM" id="SignalP"/>
    </source>
</evidence>
<dbReference type="EMBL" id="JARRAG010000003">
    <property type="protein sequence ID" value="MDG3008163.1"/>
    <property type="molecule type" value="Genomic_DNA"/>
</dbReference>
<organism evidence="5 6">
    <name type="scientific">Paludisphaera mucosa</name>
    <dbReference type="NCBI Taxonomy" id="3030827"/>
    <lineage>
        <taxon>Bacteria</taxon>
        <taxon>Pseudomonadati</taxon>
        <taxon>Planctomycetota</taxon>
        <taxon>Planctomycetia</taxon>
        <taxon>Isosphaerales</taxon>
        <taxon>Isosphaeraceae</taxon>
        <taxon>Paludisphaera</taxon>
    </lineage>
</organism>
<dbReference type="InterPro" id="IPR003423">
    <property type="entry name" value="OMP_efflux"/>
</dbReference>
<gene>
    <name evidence="5" type="ORF">PZE19_30725</name>
</gene>
<reference evidence="5 6" key="1">
    <citation type="submission" date="2023-03" db="EMBL/GenBank/DDBJ databases">
        <title>Paludisphaera mucosa sp. nov. a novel planctomycete from northern fen.</title>
        <authorList>
            <person name="Ivanova A."/>
        </authorList>
    </citation>
    <scope>NUCLEOTIDE SEQUENCE [LARGE SCALE GENOMIC DNA]</scope>
    <source>
        <strain evidence="5 6">Pla2</strain>
    </source>
</reference>
<protein>
    <submittedName>
        <fullName evidence="5">TolC family protein</fullName>
    </submittedName>
</protein>
<dbReference type="Proteomes" id="UP001216907">
    <property type="component" value="Unassembled WGS sequence"/>
</dbReference>
<dbReference type="PANTHER" id="PTHR30203">
    <property type="entry name" value="OUTER MEMBRANE CATION EFFLUX PROTEIN"/>
    <property type="match status" value="1"/>
</dbReference>
<comment type="caution">
    <text evidence="5">The sequence shown here is derived from an EMBL/GenBank/DDBJ whole genome shotgun (WGS) entry which is preliminary data.</text>
</comment>
<evidence type="ECO:0000313" key="5">
    <source>
        <dbReference type="EMBL" id="MDG3008163.1"/>
    </source>
</evidence>